<dbReference type="Pfam" id="PF14097">
    <property type="entry name" value="SpoVAE"/>
    <property type="match status" value="1"/>
</dbReference>
<dbReference type="InterPro" id="IPR025914">
    <property type="entry name" value="SpoVAE"/>
</dbReference>
<dbReference type="OrthoDB" id="1679631at2"/>
<proteinExistence type="predicted"/>
<gene>
    <name evidence="1" type="ORF">EDC14_101236</name>
</gene>
<accession>A0A4R1RSN9</accession>
<evidence type="ECO:0000313" key="1">
    <source>
        <dbReference type="EMBL" id="TCL69339.1"/>
    </source>
</evidence>
<sequence length="189" mass="19998">MTKRKVIVITDGDRVAKKVVEKVAQNVGGRAISLSGGNPTPVTGNDIAEAVQETPYDPVLVMVDDCGSREKASGEEALEALAKHPAIEILGVIAVASNTARVEGVPVDLSVTREGKIVSVPVDKDGNPEPEGHVKVEGDTVDVINRLQIPIVIGIGDLGKMDDADLEEDGARITTIAVQEVLKRSHFQH</sequence>
<reference evidence="1 2" key="1">
    <citation type="submission" date="2019-03" db="EMBL/GenBank/DDBJ databases">
        <title>Genomic Encyclopedia of Type Strains, Phase IV (KMG-IV): sequencing the most valuable type-strain genomes for metagenomic binning, comparative biology and taxonomic classification.</title>
        <authorList>
            <person name="Goeker M."/>
        </authorList>
    </citation>
    <scope>NUCLEOTIDE SEQUENCE [LARGE SCALE GENOMIC DNA]</scope>
    <source>
        <strain evidence="1 2">LX-B</strain>
    </source>
</reference>
<keyword evidence="2" id="KW-1185">Reference proteome</keyword>
<protein>
    <submittedName>
        <fullName evidence="1">Stage V sporulation protein AE</fullName>
    </submittedName>
</protein>
<dbReference type="EMBL" id="SLUN01000012">
    <property type="protein sequence ID" value="TCL69339.1"/>
    <property type="molecule type" value="Genomic_DNA"/>
</dbReference>
<dbReference type="Proteomes" id="UP000295008">
    <property type="component" value="Unassembled WGS sequence"/>
</dbReference>
<evidence type="ECO:0000313" key="2">
    <source>
        <dbReference type="Proteomes" id="UP000295008"/>
    </source>
</evidence>
<dbReference type="RefSeq" id="WP_132014361.1">
    <property type="nucleotide sequence ID" value="NZ_SLUN01000012.1"/>
</dbReference>
<name>A0A4R1RSN9_HYDET</name>
<comment type="caution">
    <text evidence="1">The sequence shown here is derived from an EMBL/GenBank/DDBJ whole genome shotgun (WGS) entry which is preliminary data.</text>
</comment>
<organism evidence="1 2">
    <name type="scientific">Hydrogenispora ethanolica</name>
    <dbReference type="NCBI Taxonomy" id="1082276"/>
    <lineage>
        <taxon>Bacteria</taxon>
        <taxon>Bacillati</taxon>
        <taxon>Bacillota</taxon>
        <taxon>Hydrogenispora</taxon>
    </lineage>
</organism>
<dbReference type="AlphaFoldDB" id="A0A4R1RSN9"/>